<feature type="domain" description="Response regulatory" evidence="12">
    <location>
        <begin position="634"/>
        <end position="750"/>
    </location>
</feature>
<keyword evidence="7" id="KW-0067">ATP-binding</keyword>
<dbReference type="InterPro" id="IPR005467">
    <property type="entry name" value="His_kinase_dom"/>
</dbReference>
<dbReference type="FunFam" id="3.30.565.10:FF:000037">
    <property type="entry name" value="Hybrid sensor histidine kinase/response regulator"/>
    <property type="match status" value="1"/>
</dbReference>
<dbReference type="NCBIfam" id="TIGR00229">
    <property type="entry name" value="sensory_box"/>
    <property type="match status" value="1"/>
</dbReference>
<dbReference type="SUPFAM" id="SSF52172">
    <property type="entry name" value="CheY-like"/>
    <property type="match status" value="2"/>
</dbReference>
<name>A0A250IZQ3_9BACT</name>
<sequence>MSNSLEFLAGGGEMGALMRAKDWSQTPLGPVESWSPALRSAVGICLGSRFPIVLYWGPTRALLYNDAWSPVPGQKHPWALGRPGAEVWAEIWDIIGPMFDHVMNTGEATWSDDQLLPLHRFGYTEECYFYYSYSPVRGEGGRVEGIFTAVTETTYRVLAERRERLLREVSERTAQARTAEEACASAIHTLARTPVEAPFCLLYLHDERSRRARLVGQANLEAHADLCPAELDLSAPPEGTTPWPLAEVLARGAAVSVGDLSSRLARRLPGTPWPEPVEEVLVTPIQSARPGVPHGFLVTGISPRRRLDAAYRTLFERVAGHITTAIANAQAYALERQRAEQLAEIDRAKTAFFSNASHEFRTPLTLMLGPLEDMLATAPPGAGPLQVEREGLERVHRNGLRLLKLVNTLLDFSRLEAGRVRAVFEPVDLAAYTAELASTFRSAMERAGLTLVVDCPPLPEPVWVDRDMWEKVVLNLLSNAFKYTFQGEVAVRLRAVDAGAELSVSDTGVGIPARELPRVFERFHRIEGQRGRSHEGTGIGLALVQELVRLHHGAVRVESEEGRGSTFTVQVPFESPQASPSPHPAAVARPPPSKHAAAYVQEALGLLPDAPAPSLPEGALDGAAPVGRDTPRERLVLADDNADMRAYVRRLLTDAGYSVQATADGVEALAAVRAQPPALLLSDVMMPRLDGFGLIKALRGHPSTADLPIILLSARAGEESSVEGLEAGADDYLVKPFSARELLARVEGALRLARLRRETNEALRRANESLEARVEQRTRELDRIWNVSQDHLLITDLQGVWLSVNPSWRRTLGWREEELVGRTSEWMEHPEELSRTREELTRLASGVTTARYENRFRDVHGAWHWFSWKAVPDQGRIYCVARDVTEDKARQAELEQAQEELRQSQKLEAVGKLTGGIAHDFNNLLTGISGALELLKLRMSRGEHERVDRYVSTAIASTQRAAALTHRLLAFSRRQSLDLKSVDMNALVSGMEDLLLRTLGERITLQVRPGTALWRVYTDPHQLENALLNLCINARDAMPEGGTLTIATSNAHLDEHFARREEGLAPGDYAVLSVTDTGTGIPAELRARIFEPFFTTKPIGQGTGLGLSMIYGFVKQSAGHLGLESEVGRGSTFKIHLPRHREDTGSDEETRGEAARGAGETVLVVEDDPAVRMLVVEVLGDLGYRALEATCAEEALPLLQSTQSVDLLVSDIGLPGMDGRRMAELARQHRPKLKVLFITGYAAKAAVRGEFLAPGMDMLTKPFALDVLANKIREMLLGPG</sequence>
<keyword evidence="8" id="KW-0902">Two-component regulatory system</keyword>
<comment type="catalytic activity">
    <reaction evidence="1">
        <text>ATP + protein L-histidine = ADP + protein N-phospho-L-histidine.</text>
        <dbReference type="EC" id="2.7.13.3"/>
    </reaction>
</comment>
<evidence type="ECO:0000256" key="4">
    <source>
        <dbReference type="ARBA" id="ARBA00022679"/>
    </source>
</evidence>
<dbReference type="InterPro" id="IPR011006">
    <property type="entry name" value="CheY-like_superfamily"/>
</dbReference>
<keyword evidence="6 14" id="KW-0418">Kinase</keyword>
<keyword evidence="4" id="KW-0808">Transferase</keyword>
<feature type="modified residue" description="4-aspartylphosphate" evidence="9">
    <location>
        <position position="1211"/>
    </location>
</feature>
<keyword evidence="5" id="KW-0547">Nucleotide-binding</keyword>
<evidence type="ECO:0000256" key="8">
    <source>
        <dbReference type="ARBA" id="ARBA00023012"/>
    </source>
</evidence>
<evidence type="ECO:0000259" key="12">
    <source>
        <dbReference type="PROSITE" id="PS50110"/>
    </source>
</evidence>
<dbReference type="Gene3D" id="3.30.450.20">
    <property type="entry name" value="PAS domain"/>
    <property type="match status" value="2"/>
</dbReference>
<dbReference type="InterPro" id="IPR029016">
    <property type="entry name" value="GAF-like_dom_sf"/>
</dbReference>
<dbReference type="EC" id="2.7.13.3" evidence="2"/>
<keyword evidence="10" id="KW-0175">Coiled coil</keyword>
<dbReference type="Pfam" id="PF00512">
    <property type="entry name" value="HisKA"/>
    <property type="match status" value="2"/>
</dbReference>
<dbReference type="KEGG" id="cfus:CYFUS_002102"/>
<dbReference type="CDD" id="cd00130">
    <property type="entry name" value="PAS"/>
    <property type="match status" value="1"/>
</dbReference>
<dbReference type="InterPro" id="IPR036097">
    <property type="entry name" value="HisK_dim/P_sf"/>
</dbReference>
<reference evidence="14 15" key="1">
    <citation type="submission" date="2017-06" db="EMBL/GenBank/DDBJ databases">
        <title>Sequencing and comparative analysis of myxobacterial genomes.</title>
        <authorList>
            <person name="Rupp O."/>
            <person name="Goesmann A."/>
            <person name="Sogaard-Andersen L."/>
        </authorList>
    </citation>
    <scope>NUCLEOTIDE SEQUENCE [LARGE SCALE GENOMIC DNA]</scope>
    <source>
        <strain evidence="14 15">DSM 52655</strain>
    </source>
</reference>
<dbReference type="PROSITE" id="PS50112">
    <property type="entry name" value="PAS"/>
    <property type="match status" value="1"/>
</dbReference>
<proteinExistence type="predicted"/>
<dbReference type="SUPFAM" id="SSF55785">
    <property type="entry name" value="PYP-like sensor domain (PAS domain)"/>
    <property type="match status" value="1"/>
</dbReference>
<dbReference type="SUPFAM" id="SSF55781">
    <property type="entry name" value="GAF domain-like"/>
    <property type="match status" value="1"/>
</dbReference>
<dbReference type="Pfam" id="PF00072">
    <property type="entry name" value="Response_reg"/>
    <property type="match status" value="2"/>
</dbReference>
<evidence type="ECO:0000313" key="15">
    <source>
        <dbReference type="Proteomes" id="UP000217257"/>
    </source>
</evidence>
<dbReference type="SMART" id="SM00387">
    <property type="entry name" value="HATPase_c"/>
    <property type="match status" value="2"/>
</dbReference>
<evidence type="ECO:0000256" key="2">
    <source>
        <dbReference type="ARBA" id="ARBA00012438"/>
    </source>
</evidence>
<dbReference type="Gene3D" id="3.30.565.10">
    <property type="entry name" value="Histidine kinase-like ATPase, C-terminal domain"/>
    <property type="match status" value="2"/>
</dbReference>
<dbReference type="PROSITE" id="PS50109">
    <property type="entry name" value="HIS_KIN"/>
    <property type="match status" value="2"/>
</dbReference>
<dbReference type="Gene3D" id="1.10.287.130">
    <property type="match status" value="2"/>
</dbReference>
<dbReference type="CDD" id="cd17574">
    <property type="entry name" value="REC_OmpR"/>
    <property type="match status" value="1"/>
</dbReference>
<dbReference type="PROSITE" id="PS50110">
    <property type="entry name" value="RESPONSE_REGULATORY"/>
    <property type="match status" value="2"/>
</dbReference>
<dbReference type="InterPro" id="IPR003018">
    <property type="entry name" value="GAF"/>
</dbReference>
<dbReference type="InterPro" id="IPR004358">
    <property type="entry name" value="Sig_transdc_His_kin-like_C"/>
</dbReference>
<dbReference type="InterPro" id="IPR003594">
    <property type="entry name" value="HATPase_dom"/>
</dbReference>
<dbReference type="Pfam" id="PF13185">
    <property type="entry name" value="GAF_2"/>
    <property type="match status" value="1"/>
</dbReference>
<dbReference type="PANTHER" id="PTHR43547">
    <property type="entry name" value="TWO-COMPONENT HISTIDINE KINASE"/>
    <property type="match status" value="1"/>
</dbReference>
<evidence type="ECO:0000256" key="5">
    <source>
        <dbReference type="ARBA" id="ARBA00022741"/>
    </source>
</evidence>
<dbReference type="InterPro" id="IPR001789">
    <property type="entry name" value="Sig_transdc_resp-reg_receiver"/>
</dbReference>
<protein>
    <recommendedName>
        <fullName evidence="2">histidine kinase</fullName>
        <ecNumber evidence="2">2.7.13.3</ecNumber>
    </recommendedName>
</protein>
<dbReference type="CDD" id="cd00082">
    <property type="entry name" value="HisKA"/>
    <property type="match status" value="2"/>
</dbReference>
<dbReference type="InterPro" id="IPR013656">
    <property type="entry name" value="PAS_4"/>
</dbReference>
<evidence type="ECO:0000259" key="13">
    <source>
        <dbReference type="PROSITE" id="PS50112"/>
    </source>
</evidence>
<feature type="domain" description="PAS" evidence="13">
    <location>
        <begin position="777"/>
        <end position="847"/>
    </location>
</feature>
<dbReference type="SUPFAM" id="SSF55874">
    <property type="entry name" value="ATPase domain of HSP90 chaperone/DNA topoisomerase II/histidine kinase"/>
    <property type="match status" value="2"/>
</dbReference>
<dbReference type="CDD" id="cd16919">
    <property type="entry name" value="HATPase_CckA-like"/>
    <property type="match status" value="1"/>
</dbReference>
<dbReference type="SMART" id="SM00448">
    <property type="entry name" value="REC"/>
    <property type="match status" value="2"/>
</dbReference>
<evidence type="ECO:0000259" key="11">
    <source>
        <dbReference type="PROSITE" id="PS50109"/>
    </source>
</evidence>
<dbReference type="GO" id="GO:0000155">
    <property type="term" value="F:phosphorelay sensor kinase activity"/>
    <property type="evidence" value="ECO:0007669"/>
    <property type="project" value="InterPro"/>
</dbReference>
<evidence type="ECO:0000256" key="9">
    <source>
        <dbReference type="PROSITE-ProRule" id="PRU00169"/>
    </source>
</evidence>
<keyword evidence="3 9" id="KW-0597">Phosphoprotein</keyword>
<evidence type="ECO:0000256" key="1">
    <source>
        <dbReference type="ARBA" id="ARBA00000085"/>
    </source>
</evidence>
<accession>A0A250IZQ3</accession>
<dbReference type="RefSeq" id="WP_095985112.1">
    <property type="nucleotide sequence ID" value="NZ_CP022098.1"/>
</dbReference>
<organism evidence="14 15">
    <name type="scientific">Cystobacter fuscus</name>
    <dbReference type="NCBI Taxonomy" id="43"/>
    <lineage>
        <taxon>Bacteria</taxon>
        <taxon>Pseudomonadati</taxon>
        <taxon>Myxococcota</taxon>
        <taxon>Myxococcia</taxon>
        <taxon>Myxococcales</taxon>
        <taxon>Cystobacterineae</taxon>
        <taxon>Archangiaceae</taxon>
        <taxon>Cystobacter</taxon>
    </lineage>
</organism>
<dbReference type="Gene3D" id="3.30.450.40">
    <property type="match status" value="1"/>
</dbReference>
<feature type="domain" description="Response regulatory" evidence="12">
    <location>
        <begin position="1161"/>
        <end position="1276"/>
    </location>
</feature>
<dbReference type="InterPro" id="IPR003661">
    <property type="entry name" value="HisK_dim/P_dom"/>
</dbReference>
<dbReference type="SUPFAM" id="SSF47384">
    <property type="entry name" value="Homodimeric domain of signal transducing histidine kinase"/>
    <property type="match status" value="2"/>
</dbReference>
<dbReference type="AlphaFoldDB" id="A0A250IZQ3"/>
<feature type="domain" description="Histidine kinase" evidence="11">
    <location>
        <begin position="355"/>
        <end position="575"/>
    </location>
</feature>
<dbReference type="Pfam" id="PF02518">
    <property type="entry name" value="HATPase_c"/>
    <property type="match status" value="2"/>
</dbReference>
<dbReference type="SMART" id="SM00091">
    <property type="entry name" value="PAS"/>
    <property type="match status" value="1"/>
</dbReference>
<dbReference type="Gene3D" id="3.40.50.2300">
    <property type="match status" value="2"/>
</dbReference>
<evidence type="ECO:0000256" key="7">
    <source>
        <dbReference type="ARBA" id="ARBA00022840"/>
    </source>
</evidence>
<feature type="domain" description="Histidine kinase" evidence="11">
    <location>
        <begin position="916"/>
        <end position="1141"/>
    </location>
</feature>
<dbReference type="InterPro" id="IPR035965">
    <property type="entry name" value="PAS-like_dom_sf"/>
</dbReference>
<feature type="modified residue" description="4-aspartylphosphate" evidence="9">
    <location>
        <position position="683"/>
    </location>
</feature>
<evidence type="ECO:0000256" key="6">
    <source>
        <dbReference type="ARBA" id="ARBA00022777"/>
    </source>
</evidence>
<feature type="coiled-coil region" evidence="10">
    <location>
        <begin position="752"/>
        <end position="780"/>
    </location>
</feature>
<dbReference type="SMART" id="SM00388">
    <property type="entry name" value="HisKA"/>
    <property type="match status" value="2"/>
</dbReference>
<dbReference type="PANTHER" id="PTHR43547:SF2">
    <property type="entry name" value="HYBRID SIGNAL TRANSDUCTION HISTIDINE KINASE C"/>
    <property type="match status" value="1"/>
</dbReference>
<dbReference type="Pfam" id="PF08448">
    <property type="entry name" value="PAS_4"/>
    <property type="match status" value="1"/>
</dbReference>
<dbReference type="CDD" id="cd18161">
    <property type="entry name" value="REC_hyHK_blue-like"/>
    <property type="match status" value="1"/>
</dbReference>
<gene>
    <name evidence="14" type="ORF">CYFUS_002102</name>
</gene>
<dbReference type="EMBL" id="CP022098">
    <property type="protein sequence ID" value="ATB36687.1"/>
    <property type="molecule type" value="Genomic_DNA"/>
</dbReference>
<dbReference type="InterPro" id="IPR000014">
    <property type="entry name" value="PAS"/>
</dbReference>
<dbReference type="PRINTS" id="PR00344">
    <property type="entry name" value="BCTRLSENSOR"/>
</dbReference>
<evidence type="ECO:0000313" key="14">
    <source>
        <dbReference type="EMBL" id="ATB36687.1"/>
    </source>
</evidence>
<dbReference type="GO" id="GO:0005524">
    <property type="term" value="F:ATP binding"/>
    <property type="evidence" value="ECO:0007669"/>
    <property type="project" value="UniProtKB-KW"/>
</dbReference>
<evidence type="ECO:0000256" key="3">
    <source>
        <dbReference type="ARBA" id="ARBA00022553"/>
    </source>
</evidence>
<dbReference type="Proteomes" id="UP000217257">
    <property type="component" value="Chromosome"/>
</dbReference>
<dbReference type="InterPro" id="IPR036890">
    <property type="entry name" value="HATPase_C_sf"/>
</dbReference>
<evidence type="ECO:0000256" key="10">
    <source>
        <dbReference type="SAM" id="Coils"/>
    </source>
</evidence>